<evidence type="ECO:0000256" key="7">
    <source>
        <dbReference type="ARBA" id="ARBA00023163"/>
    </source>
</evidence>
<dbReference type="PANTHER" id="PTHR30532">
    <property type="entry name" value="IRON III DICITRATE-BINDING PERIPLASMIC PROTEIN"/>
    <property type="match status" value="1"/>
</dbReference>
<comment type="subcellular location">
    <subcellularLocation>
        <location evidence="1">Cell envelope</location>
    </subcellularLocation>
</comment>
<evidence type="ECO:0000256" key="4">
    <source>
        <dbReference type="ARBA" id="ARBA00022729"/>
    </source>
</evidence>
<dbReference type="InterPro" id="IPR051313">
    <property type="entry name" value="Bact_iron-sidero_bind"/>
</dbReference>
<evidence type="ECO:0000256" key="1">
    <source>
        <dbReference type="ARBA" id="ARBA00004196"/>
    </source>
</evidence>
<keyword evidence="5" id="KW-0805">Transcription regulation</keyword>
<comment type="caution">
    <text evidence="10">The sequence shown here is derived from an EMBL/GenBank/DDBJ whole genome shotgun (WGS) entry which is preliminary data.</text>
</comment>
<evidence type="ECO:0000313" key="10">
    <source>
        <dbReference type="EMBL" id="RNB71959.1"/>
    </source>
</evidence>
<dbReference type="GO" id="GO:0043565">
    <property type="term" value="F:sequence-specific DNA binding"/>
    <property type="evidence" value="ECO:0007669"/>
    <property type="project" value="InterPro"/>
</dbReference>
<dbReference type="PRINTS" id="PR00032">
    <property type="entry name" value="HTHARAC"/>
</dbReference>
<dbReference type="PROSITE" id="PS01124">
    <property type="entry name" value="HTH_ARAC_FAMILY_2"/>
    <property type="match status" value="1"/>
</dbReference>
<feature type="domain" description="Fe/B12 periplasmic-binding" evidence="9">
    <location>
        <begin position="300"/>
        <end position="563"/>
    </location>
</feature>
<keyword evidence="11" id="KW-1185">Reference proteome</keyword>
<dbReference type="Gene3D" id="3.40.50.1980">
    <property type="entry name" value="Nitrogenase molybdenum iron protein domain"/>
    <property type="match status" value="2"/>
</dbReference>
<evidence type="ECO:0000259" key="8">
    <source>
        <dbReference type="PROSITE" id="PS01124"/>
    </source>
</evidence>
<evidence type="ECO:0000256" key="3">
    <source>
        <dbReference type="ARBA" id="ARBA00022448"/>
    </source>
</evidence>
<dbReference type="InterPro" id="IPR002491">
    <property type="entry name" value="ABC_transptr_periplasmic_BD"/>
</dbReference>
<proteinExistence type="inferred from homology"/>
<evidence type="ECO:0000313" key="11">
    <source>
        <dbReference type="Proteomes" id="UP000282028"/>
    </source>
</evidence>
<dbReference type="GO" id="GO:0003700">
    <property type="term" value="F:DNA-binding transcription factor activity"/>
    <property type="evidence" value="ECO:0007669"/>
    <property type="project" value="InterPro"/>
</dbReference>
<evidence type="ECO:0000256" key="2">
    <source>
        <dbReference type="ARBA" id="ARBA00008814"/>
    </source>
</evidence>
<reference evidence="10 11" key="1">
    <citation type="submission" date="2018-10" db="EMBL/GenBank/DDBJ databases">
        <title>Phylogenomics of Brevibacillus.</title>
        <authorList>
            <person name="Dunlap C."/>
        </authorList>
    </citation>
    <scope>NUCLEOTIDE SEQUENCE [LARGE SCALE GENOMIC DNA]</scope>
    <source>
        <strain evidence="10 11">JCM 12215</strain>
    </source>
</reference>
<dbReference type="OrthoDB" id="2461801at2"/>
<keyword evidence="3" id="KW-0813">Transport</keyword>
<organism evidence="10 11">
    <name type="scientific">Brevibacillus invocatus</name>
    <dbReference type="NCBI Taxonomy" id="173959"/>
    <lineage>
        <taxon>Bacteria</taxon>
        <taxon>Bacillati</taxon>
        <taxon>Bacillota</taxon>
        <taxon>Bacilli</taxon>
        <taxon>Bacillales</taxon>
        <taxon>Paenibacillaceae</taxon>
        <taxon>Brevibacillus</taxon>
    </lineage>
</organism>
<dbReference type="InterPro" id="IPR009057">
    <property type="entry name" value="Homeodomain-like_sf"/>
</dbReference>
<evidence type="ECO:0000256" key="6">
    <source>
        <dbReference type="ARBA" id="ARBA00023125"/>
    </source>
</evidence>
<dbReference type="SUPFAM" id="SSF53807">
    <property type="entry name" value="Helical backbone' metal receptor"/>
    <property type="match status" value="1"/>
</dbReference>
<dbReference type="SUPFAM" id="SSF46689">
    <property type="entry name" value="Homeodomain-like"/>
    <property type="match status" value="2"/>
</dbReference>
<name>A0A3M8C8M1_9BACL</name>
<sequence>MIIVIKRRRAMKIDRIDQGRNGRRLENLLDPGSCFVRLRDAGISEGASRLKLEQQLSLSYTVIVPLGGSGTLELGDQSMVMKKDHAYFCPPECTFGWSGDGSGELSAMILRLDIYEERDGQVEAISPERMSSAIPMGKGIPVTPAGRLEKLCRAIQVNVNSRDRLKVWRAHLDCYELLFAAAAATSERTTDTREALERSKAYMEERFVEEITINQLAAMAELSPKYYVDLFKKTYGVSALDHLTKLRMDKAKHLMTHSERLLKDIACEVGYTDPFYFSRKFKQTFGLSPSQYMKQRSRRLAVYGRSAIVGYLLAMKVIPHAAPLHPMWSKLYYTQYGSDIPFHLNAVRQNYHRSQNLELIAQSKPELIITHQDLEQWERERLTAIAPIVELQDEERGWKEGLLALAEVLGERSEAHRWIEGFERKLEHSRQKLSPVGDRPRVLTLKRLRNQFFLFSNRGMHDVLYDGLGVRAAYEHPDPNYSIPISLEEIDQIEADTVLLLICRDSETLEEWKALQQSTAWLTMRMVRDNKLHQIPSQPWREYSPLALEQMIDEAMQIFYGNCP</sequence>
<dbReference type="InterPro" id="IPR018060">
    <property type="entry name" value="HTH_AraC"/>
</dbReference>
<dbReference type="PANTHER" id="PTHR30532:SF1">
    <property type="entry name" value="IRON(3+)-HYDROXAMATE-BINDING PROTEIN FHUD"/>
    <property type="match status" value="1"/>
</dbReference>
<protein>
    <submittedName>
        <fullName evidence="10">Helix-turn-helix domain-containing protein</fullName>
    </submittedName>
</protein>
<dbReference type="InterPro" id="IPR018062">
    <property type="entry name" value="HTH_AraC-typ_CS"/>
</dbReference>
<dbReference type="Gene3D" id="1.10.10.60">
    <property type="entry name" value="Homeodomain-like"/>
    <property type="match status" value="2"/>
</dbReference>
<dbReference type="SMART" id="SM00342">
    <property type="entry name" value="HTH_ARAC"/>
    <property type="match status" value="1"/>
</dbReference>
<dbReference type="PROSITE" id="PS50983">
    <property type="entry name" value="FE_B12_PBP"/>
    <property type="match status" value="1"/>
</dbReference>
<dbReference type="PROSITE" id="PS00041">
    <property type="entry name" value="HTH_ARAC_FAMILY_1"/>
    <property type="match status" value="1"/>
</dbReference>
<dbReference type="Proteomes" id="UP000282028">
    <property type="component" value="Unassembled WGS sequence"/>
</dbReference>
<keyword evidence="4" id="KW-0732">Signal</keyword>
<dbReference type="Pfam" id="PF12833">
    <property type="entry name" value="HTH_18"/>
    <property type="match status" value="1"/>
</dbReference>
<dbReference type="GO" id="GO:0030288">
    <property type="term" value="C:outer membrane-bounded periplasmic space"/>
    <property type="evidence" value="ECO:0007669"/>
    <property type="project" value="TreeGrafter"/>
</dbReference>
<dbReference type="AlphaFoldDB" id="A0A3M8C8M1"/>
<keyword evidence="6" id="KW-0238">DNA-binding</keyword>
<evidence type="ECO:0000259" key="9">
    <source>
        <dbReference type="PROSITE" id="PS50983"/>
    </source>
</evidence>
<keyword evidence="7" id="KW-0804">Transcription</keyword>
<gene>
    <name evidence="10" type="ORF">EDM52_14440</name>
</gene>
<feature type="domain" description="HTH araC/xylS-type" evidence="8">
    <location>
        <begin position="197"/>
        <end position="295"/>
    </location>
</feature>
<evidence type="ECO:0000256" key="5">
    <source>
        <dbReference type="ARBA" id="ARBA00023015"/>
    </source>
</evidence>
<dbReference type="InterPro" id="IPR020449">
    <property type="entry name" value="Tscrpt_reg_AraC-type_HTH"/>
</dbReference>
<comment type="similarity">
    <text evidence="2">Belongs to the bacterial solute-binding protein 8 family.</text>
</comment>
<dbReference type="Pfam" id="PF01497">
    <property type="entry name" value="Peripla_BP_2"/>
    <property type="match status" value="1"/>
</dbReference>
<accession>A0A3M8C8M1</accession>
<dbReference type="EMBL" id="RHHR01000027">
    <property type="protein sequence ID" value="RNB71959.1"/>
    <property type="molecule type" value="Genomic_DNA"/>
</dbReference>
<dbReference type="GO" id="GO:1901678">
    <property type="term" value="P:iron coordination entity transport"/>
    <property type="evidence" value="ECO:0007669"/>
    <property type="project" value="UniProtKB-ARBA"/>
</dbReference>